<dbReference type="RefSeq" id="WP_025908802.1">
    <property type="nucleotide sequence ID" value="NZ_KQ758627.1"/>
</dbReference>
<dbReference type="Pfam" id="PF13176">
    <property type="entry name" value="TPR_7"/>
    <property type="match status" value="1"/>
</dbReference>
<dbReference type="Pfam" id="PF13432">
    <property type="entry name" value="TPR_16"/>
    <property type="match status" value="2"/>
</dbReference>
<dbReference type="PANTHER" id="PTHR44943">
    <property type="entry name" value="CELLULOSE SYNTHASE OPERON PROTEIN C"/>
    <property type="match status" value="1"/>
</dbReference>
<feature type="repeat" description="TPR" evidence="3">
    <location>
        <begin position="271"/>
        <end position="304"/>
    </location>
</feature>
<dbReference type="EMBL" id="LNQP01000002">
    <property type="protein sequence ID" value="KSU89783.1"/>
    <property type="molecule type" value="Genomic_DNA"/>
</dbReference>
<dbReference type="InterPro" id="IPR051685">
    <property type="entry name" value="Ycf3/AcsC/BcsC/TPR_MFPF"/>
</dbReference>
<evidence type="ECO:0000313" key="4">
    <source>
        <dbReference type="EMBL" id="KSU89783.1"/>
    </source>
</evidence>
<gene>
    <name evidence="4" type="ORF">AS180_01410</name>
</gene>
<keyword evidence="5" id="KW-1185">Reference proteome</keyword>
<feature type="repeat" description="TPR" evidence="3">
    <location>
        <begin position="373"/>
        <end position="406"/>
    </location>
</feature>
<dbReference type="PANTHER" id="PTHR44943:SF8">
    <property type="entry name" value="TPR REPEAT-CONTAINING PROTEIN MJ0263"/>
    <property type="match status" value="1"/>
</dbReference>
<dbReference type="Pfam" id="PF14559">
    <property type="entry name" value="TPR_19"/>
    <property type="match status" value="1"/>
</dbReference>
<evidence type="ECO:0000256" key="3">
    <source>
        <dbReference type="PROSITE-ProRule" id="PRU00339"/>
    </source>
</evidence>
<dbReference type="PROSITE" id="PS50005">
    <property type="entry name" value="TPR"/>
    <property type="match status" value="3"/>
</dbReference>
<evidence type="ECO:0000313" key="5">
    <source>
        <dbReference type="Proteomes" id="UP000053681"/>
    </source>
</evidence>
<evidence type="ECO:0000256" key="1">
    <source>
        <dbReference type="ARBA" id="ARBA00022737"/>
    </source>
</evidence>
<organism evidence="4 5">
    <name type="scientific">Priestia veravalensis</name>
    <dbReference type="NCBI Taxonomy" id="1414648"/>
    <lineage>
        <taxon>Bacteria</taxon>
        <taxon>Bacillati</taxon>
        <taxon>Bacillota</taxon>
        <taxon>Bacilli</taxon>
        <taxon>Bacillales</taxon>
        <taxon>Bacillaceae</taxon>
        <taxon>Priestia</taxon>
    </lineage>
</organism>
<keyword evidence="1" id="KW-0677">Repeat</keyword>
<keyword evidence="2 3" id="KW-0802">TPR repeat</keyword>
<protein>
    <submittedName>
        <fullName evidence="4">Uncharacterized protein</fullName>
    </submittedName>
</protein>
<dbReference type="Gene3D" id="1.25.40.10">
    <property type="entry name" value="Tetratricopeptide repeat domain"/>
    <property type="match status" value="2"/>
</dbReference>
<dbReference type="InterPro" id="IPR011990">
    <property type="entry name" value="TPR-like_helical_dom_sf"/>
</dbReference>
<dbReference type="GeneID" id="93683518"/>
<reference evidence="4 5" key="1">
    <citation type="submission" date="2015-11" db="EMBL/GenBank/DDBJ databases">
        <title>Bacillus caseinolyticus sp nov.</title>
        <authorList>
            <person name="Dastager S.G."/>
            <person name="Mawlankar R."/>
        </authorList>
    </citation>
    <scope>NUCLEOTIDE SEQUENCE [LARGE SCALE GENOMIC DNA]</scope>
    <source>
        <strain evidence="4 5">SGD-V-76</strain>
    </source>
</reference>
<dbReference type="Pfam" id="PF25058">
    <property type="entry name" value="ARM_TT21"/>
    <property type="match status" value="1"/>
</dbReference>
<feature type="repeat" description="TPR" evidence="3">
    <location>
        <begin position="134"/>
        <end position="167"/>
    </location>
</feature>
<proteinExistence type="predicted"/>
<dbReference type="SUPFAM" id="SSF48452">
    <property type="entry name" value="TPR-like"/>
    <property type="match status" value="2"/>
</dbReference>
<evidence type="ECO:0000256" key="2">
    <source>
        <dbReference type="ARBA" id="ARBA00022803"/>
    </source>
</evidence>
<dbReference type="InterPro" id="IPR019734">
    <property type="entry name" value="TPR_rpt"/>
</dbReference>
<accession>A0A0V8JRV7</accession>
<comment type="caution">
    <text evidence="4">The sequence shown here is derived from an EMBL/GenBank/DDBJ whole genome shotgun (WGS) entry which is preliminary data.</text>
</comment>
<dbReference type="SMART" id="SM00028">
    <property type="entry name" value="TPR"/>
    <property type="match status" value="8"/>
</dbReference>
<dbReference type="Proteomes" id="UP000053681">
    <property type="component" value="Unassembled WGS sequence"/>
</dbReference>
<dbReference type="AlphaFoldDB" id="A0A0V8JRV7"/>
<name>A0A0V8JRV7_9BACI</name>
<sequence length="418" mass="48458">MTKLDRAIRYVEENEVEKGLALINELKHEATDEEKFLMVEQLHEWGLVNEALPLVDELIKKYPSEGELHLLKAEILIDLEEEEEAIHILSQVATTDSNYVAALILMADLYQMQGLTEVSEQKLLEAKRLLPTEKVIDFALGEFYSSQGMYQQSIPYFEEVLKTDKELNGIDLRQRLAESLSGVGKFEEALPYFHDALQDKLEINTLFEYAFSAYQAGHYQTAIEKFVELKELDPQYHSLYLYLAKSYEHEELLEEAAAAVNEGISQDEFQKELYFFKGKIALKRGIEEEAEAAFKQAIALDPGYVEAILTLSKLYMSQEKYEEVIELITHANEYNEHDPNFDWDLAKAYQETEEYEKAATHYEAASRVFLDEYAFLEEYGYFLLEEGNREKAKEMFKKLLVLDPSSVEIQDILFQLEE</sequence>